<dbReference type="Ensembl" id="ENSLBET00000020579.1">
    <property type="protein sequence ID" value="ENSLBEP00000019523.1"/>
    <property type="gene ID" value="ENSLBEG00000014995.1"/>
</dbReference>
<dbReference type="Proteomes" id="UP000261660">
    <property type="component" value="Unplaced"/>
</dbReference>
<evidence type="ECO:0000313" key="2">
    <source>
        <dbReference type="Proteomes" id="UP000261660"/>
    </source>
</evidence>
<proteinExistence type="predicted"/>
<sequence>MCLGDLLWSKQIQSIQEQNLKLEGEHTGCCIVVREASTSTSPVSFKLKEEETTSSFLDFVKKGLEFGTGKPTNTTDRPGKASAKNSYAAAVDRTDDGVMYAGAGWGHARAEWRMFDAEAKGPNASVGAEVTDESFRAMAKAEVASASASAGIVKATLGKSGVEAKFLGTGFSIGRKTGVYLFGSGFELDFSKW</sequence>
<dbReference type="InParanoid" id="A0A3Q3FKF7"/>
<reference evidence="1" key="1">
    <citation type="submission" date="2025-08" db="UniProtKB">
        <authorList>
            <consortium name="Ensembl"/>
        </authorList>
    </citation>
    <scope>IDENTIFICATION</scope>
</reference>
<organism evidence="1 2">
    <name type="scientific">Labrus bergylta</name>
    <name type="common">ballan wrasse</name>
    <dbReference type="NCBI Taxonomy" id="56723"/>
    <lineage>
        <taxon>Eukaryota</taxon>
        <taxon>Metazoa</taxon>
        <taxon>Chordata</taxon>
        <taxon>Craniata</taxon>
        <taxon>Vertebrata</taxon>
        <taxon>Euteleostomi</taxon>
        <taxon>Actinopterygii</taxon>
        <taxon>Neopterygii</taxon>
        <taxon>Teleostei</taxon>
        <taxon>Neoteleostei</taxon>
        <taxon>Acanthomorphata</taxon>
        <taxon>Eupercaria</taxon>
        <taxon>Labriformes</taxon>
        <taxon>Labridae</taxon>
        <taxon>Labrus</taxon>
    </lineage>
</organism>
<name>A0A3Q3FKF7_9LABR</name>
<keyword evidence="2" id="KW-1185">Reference proteome</keyword>
<dbReference type="GeneTree" id="ENSGT00600000085659"/>
<accession>A0A3Q3FKF7</accession>
<evidence type="ECO:0000313" key="1">
    <source>
        <dbReference type="Ensembl" id="ENSLBEP00000019523.1"/>
    </source>
</evidence>
<protein>
    <submittedName>
        <fullName evidence="1">Uncharacterized protein</fullName>
    </submittedName>
</protein>
<reference evidence="1" key="2">
    <citation type="submission" date="2025-09" db="UniProtKB">
        <authorList>
            <consortium name="Ensembl"/>
        </authorList>
    </citation>
    <scope>IDENTIFICATION</scope>
</reference>
<dbReference type="AlphaFoldDB" id="A0A3Q3FKF7"/>